<dbReference type="InterPro" id="IPR017871">
    <property type="entry name" value="ABC_transporter-like_CS"/>
</dbReference>
<dbReference type="Pfam" id="PF00005">
    <property type="entry name" value="ABC_tran"/>
    <property type="match status" value="1"/>
</dbReference>
<dbReference type="PROSITE" id="PS00211">
    <property type="entry name" value="ABC_TRANSPORTER_1"/>
    <property type="match status" value="1"/>
</dbReference>
<dbReference type="GO" id="GO:0005524">
    <property type="term" value="F:ATP binding"/>
    <property type="evidence" value="ECO:0007669"/>
    <property type="project" value="UniProtKB-KW"/>
</dbReference>
<dbReference type="Gene3D" id="2.40.50.140">
    <property type="entry name" value="Nucleic acid-binding proteins"/>
    <property type="match status" value="1"/>
</dbReference>
<dbReference type="SMART" id="SM00382">
    <property type="entry name" value="AAA"/>
    <property type="match status" value="1"/>
</dbReference>
<dbReference type="Gene3D" id="3.40.50.300">
    <property type="entry name" value="P-loop containing nucleotide triphosphate hydrolases"/>
    <property type="match status" value="1"/>
</dbReference>
<keyword evidence="2" id="KW-0813">Transport</keyword>
<evidence type="ECO:0000256" key="4">
    <source>
        <dbReference type="ARBA" id="ARBA00022840"/>
    </source>
</evidence>
<comment type="similarity">
    <text evidence="1">Belongs to the ABC transporter superfamily.</text>
</comment>
<dbReference type="CDD" id="cd03301">
    <property type="entry name" value="ABC_MalK_N"/>
    <property type="match status" value="1"/>
</dbReference>
<evidence type="ECO:0000259" key="5">
    <source>
        <dbReference type="PROSITE" id="PS50893"/>
    </source>
</evidence>
<evidence type="ECO:0000313" key="7">
    <source>
        <dbReference type="Proteomes" id="UP000254101"/>
    </source>
</evidence>
<evidence type="ECO:0000256" key="1">
    <source>
        <dbReference type="ARBA" id="ARBA00005417"/>
    </source>
</evidence>
<dbReference type="EMBL" id="QRBB01000001">
    <property type="protein sequence ID" value="RDS78446.1"/>
    <property type="molecule type" value="Genomic_DNA"/>
</dbReference>
<dbReference type="PANTHER" id="PTHR43875:SF3">
    <property type="entry name" value="MALTOSE_MALTODEXTRIN IMPORT ATP-BINDING PROTEIN MALK"/>
    <property type="match status" value="1"/>
</dbReference>
<dbReference type="SUPFAM" id="SSF50331">
    <property type="entry name" value="MOP-like"/>
    <property type="match status" value="1"/>
</dbReference>
<reference evidence="6 7" key="1">
    <citation type="submission" date="2018-07" db="EMBL/GenBank/DDBJ databases">
        <title>Erythrobacter nanhaiensis sp. nov., a novel member of the genus Erythrobacter isolated from the South China Sea.</title>
        <authorList>
            <person name="Chen X."/>
            <person name="Liu J."/>
        </authorList>
    </citation>
    <scope>NUCLEOTIDE SEQUENCE [LARGE SCALE GENOMIC DNA]</scope>
    <source>
        <strain evidence="6 7">S-5</strain>
    </source>
</reference>
<dbReference type="PANTHER" id="PTHR43875">
    <property type="entry name" value="MALTODEXTRIN IMPORT ATP-BINDING PROTEIN MSMX"/>
    <property type="match status" value="1"/>
</dbReference>
<dbReference type="InterPro" id="IPR047641">
    <property type="entry name" value="ABC_transpr_MalK/UgpC-like"/>
</dbReference>
<dbReference type="InterPro" id="IPR003593">
    <property type="entry name" value="AAA+_ATPase"/>
</dbReference>
<dbReference type="GO" id="GO:0055052">
    <property type="term" value="C:ATP-binding cassette (ABC) transporter complex, substrate-binding subunit-containing"/>
    <property type="evidence" value="ECO:0007669"/>
    <property type="project" value="TreeGrafter"/>
</dbReference>
<organism evidence="6 7">
    <name type="scientific">Alteriqipengyuania lutimaris</name>
    <dbReference type="NCBI Taxonomy" id="1538146"/>
    <lineage>
        <taxon>Bacteria</taxon>
        <taxon>Pseudomonadati</taxon>
        <taxon>Pseudomonadota</taxon>
        <taxon>Alphaproteobacteria</taxon>
        <taxon>Sphingomonadales</taxon>
        <taxon>Erythrobacteraceae</taxon>
        <taxon>Alteriqipengyuania</taxon>
    </lineage>
</organism>
<dbReference type="Pfam" id="PF08402">
    <property type="entry name" value="TOBE_2"/>
    <property type="match status" value="1"/>
</dbReference>
<dbReference type="SUPFAM" id="SSF52540">
    <property type="entry name" value="P-loop containing nucleoside triphosphate hydrolases"/>
    <property type="match status" value="1"/>
</dbReference>
<dbReference type="GO" id="GO:0015423">
    <property type="term" value="F:ABC-type maltose transporter activity"/>
    <property type="evidence" value="ECO:0007669"/>
    <property type="project" value="TreeGrafter"/>
</dbReference>
<dbReference type="InterPro" id="IPR008995">
    <property type="entry name" value="Mo/tungstate-bd_C_term_dom"/>
</dbReference>
<dbReference type="InterPro" id="IPR003439">
    <property type="entry name" value="ABC_transporter-like_ATP-bd"/>
</dbReference>
<dbReference type="InterPro" id="IPR013611">
    <property type="entry name" value="Transp-assoc_OB_typ2"/>
</dbReference>
<dbReference type="PROSITE" id="PS50893">
    <property type="entry name" value="ABC_TRANSPORTER_2"/>
    <property type="match status" value="1"/>
</dbReference>
<gene>
    <name evidence="6" type="ORF">DL238_13160</name>
</gene>
<keyword evidence="3" id="KW-0547">Nucleotide-binding</keyword>
<dbReference type="FunFam" id="3.40.50.300:FF:000042">
    <property type="entry name" value="Maltose/maltodextrin ABC transporter, ATP-binding protein"/>
    <property type="match status" value="1"/>
</dbReference>
<dbReference type="OrthoDB" id="9802264at2"/>
<evidence type="ECO:0000256" key="2">
    <source>
        <dbReference type="ARBA" id="ARBA00022448"/>
    </source>
</evidence>
<dbReference type="Gene3D" id="2.40.50.100">
    <property type="match status" value="1"/>
</dbReference>
<feature type="domain" description="ABC transporter" evidence="5">
    <location>
        <begin position="5"/>
        <end position="235"/>
    </location>
</feature>
<dbReference type="Proteomes" id="UP000254101">
    <property type="component" value="Unassembled WGS sequence"/>
</dbReference>
<dbReference type="InterPro" id="IPR015855">
    <property type="entry name" value="ABC_transpr_MalK-like"/>
</dbReference>
<accession>A0A395LN18</accession>
<sequence length="364" mass="38789">MGEALRLADIAKSYGGPRVIDGLSLDVAPGEFLVLLGPSGCGKSTLLRAIAGLEDLDAGSIHLGEERIDTLPPGRRGVAMVFQQYALYPHMSVRENMSFGLRNAGTDAQTIDERVSAAAASLEIEPLLDRKPGQLSGGQRQRVAIARAIVKEPKLFLLDEPLSNLDAALRTRTRLELAQLHKRLGATMVFVTHDQVEAMTLADRIVVLNGGRIEQCGTPMEIYRRPASKFVAEFVGSPKINLIAGQVDAAQGRAALRLGRGELLDTTIPAADLAGQQAELGVRAEHVGITPPGAGTIDASVVIVERLGERTLVYTRLSDGTQIVAEDRGDTTVASGDSVGLRFESQRAILFDSDGNAHFGEAAQ</sequence>
<proteinExistence type="inferred from homology"/>
<dbReference type="InterPro" id="IPR027417">
    <property type="entry name" value="P-loop_NTPase"/>
</dbReference>
<dbReference type="GO" id="GO:1990060">
    <property type="term" value="C:maltose transport complex"/>
    <property type="evidence" value="ECO:0007669"/>
    <property type="project" value="TreeGrafter"/>
</dbReference>
<name>A0A395LN18_9SPHN</name>
<dbReference type="InterPro" id="IPR012340">
    <property type="entry name" value="NA-bd_OB-fold"/>
</dbReference>
<evidence type="ECO:0000256" key="3">
    <source>
        <dbReference type="ARBA" id="ARBA00022741"/>
    </source>
</evidence>
<dbReference type="AlphaFoldDB" id="A0A395LN18"/>
<protein>
    <submittedName>
        <fullName evidence="6">sn-glycerol-3-phosphate ABC transporter ATP-binding protein UgpC</fullName>
    </submittedName>
</protein>
<comment type="caution">
    <text evidence="6">The sequence shown here is derived from an EMBL/GenBank/DDBJ whole genome shotgun (WGS) entry which is preliminary data.</text>
</comment>
<dbReference type="NCBIfam" id="NF008653">
    <property type="entry name" value="PRK11650.1"/>
    <property type="match status" value="1"/>
</dbReference>
<dbReference type="RefSeq" id="WP_115492669.1">
    <property type="nucleotide sequence ID" value="NZ_JACHWW010000001.1"/>
</dbReference>
<keyword evidence="4 6" id="KW-0067">ATP-binding</keyword>
<keyword evidence="7" id="KW-1185">Reference proteome</keyword>
<dbReference type="GO" id="GO:0016887">
    <property type="term" value="F:ATP hydrolysis activity"/>
    <property type="evidence" value="ECO:0007669"/>
    <property type="project" value="InterPro"/>
</dbReference>
<evidence type="ECO:0000313" key="6">
    <source>
        <dbReference type="EMBL" id="RDS78446.1"/>
    </source>
</evidence>